<organism evidence="1">
    <name type="scientific">uncultured Solirubrobacteraceae bacterium</name>
    <dbReference type="NCBI Taxonomy" id="1162706"/>
    <lineage>
        <taxon>Bacteria</taxon>
        <taxon>Bacillati</taxon>
        <taxon>Actinomycetota</taxon>
        <taxon>Thermoleophilia</taxon>
        <taxon>Solirubrobacterales</taxon>
        <taxon>Solirubrobacteraceae</taxon>
        <taxon>environmental samples</taxon>
    </lineage>
</organism>
<name>A0A6J4RSK1_9ACTN</name>
<evidence type="ECO:0000313" key="1">
    <source>
        <dbReference type="EMBL" id="CAA9475024.1"/>
    </source>
</evidence>
<proteinExistence type="predicted"/>
<protein>
    <submittedName>
        <fullName evidence="1">Uncharacterized protein</fullName>
    </submittedName>
</protein>
<reference evidence="1" key="1">
    <citation type="submission" date="2020-02" db="EMBL/GenBank/DDBJ databases">
        <authorList>
            <person name="Meier V. D."/>
        </authorList>
    </citation>
    <scope>NUCLEOTIDE SEQUENCE</scope>
    <source>
        <strain evidence="1">AVDCRST_MAG67</strain>
    </source>
</reference>
<gene>
    <name evidence="1" type="ORF">AVDCRST_MAG67-480</name>
</gene>
<dbReference type="EMBL" id="CADCVQ010000017">
    <property type="protein sequence ID" value="CAA9475024.1"/>
    <property type="molecule type" value="Genomic_DNA"/>
</dbReference>
<dbReference type="AlphaFoldDB" id="A0A6J4RSK1"/>
<accession>A0A6J4RSK1</accession>
<sequence length="200" mass="21205">MLSTDVRESGEPAPFQLKGVKPLTGRSVLTGQAVPRGTAVVTARVRVPAGAVAAGERRSVTMGRPSGMKVAGLQAPEQRLPMSYGLSKGTVIGYSTRARVDFGRAILPRDYGVTVGVLCRRPDASGSIAQNPRTTQPGEQAGRVCDASAYLYRSPGRMFAGTVFKGQPLSVLRRDDSGEWARVISDTRSKGWIKVSALCG</sequence>